<dbReference type="GO" id="GO:0004792">
    <property type="term" value="F:thiosulfate-cyanide sulfurtransferase activity"/>
    <property type="evidence" value="ECO:0007669"/>
    <property type="project" value="TreeGrafter"/>
</dbReference>
<organism evidence="2 3">
    <name type="scientific">Propioniciclava flava</name>
    <dbReference type="NCBI Taxonomy" id="2072026"/>
    <lineage>
        <taxon>Bacteria</taxon>
        <taxon>Bacillati</taxon>
        <taxon>Actinomycetota</taxon>
        <taxon>Actinomycetes</taxon>
        <taxon>Propionibacteriales</taxon>
        <taxon>Propionibacteriaceae</taxon>
        <taxon>Propioniciclava</taxon>
    </lineage>
</organism>
<dbReference type="Pfam" id="PF00899">
    <property type="entry name" value="ThiF"/>
    <property type="match status" value="1"/>
</dbReference>
<dbReference type="GO" id="GO:0005829">
    <property type="term" value="C:cytosol"/>
    <property type="evidence" value="ECO:0007669"/>
    <property type="project" value="TreeGrafter"/>
</dbReference>
<evidence type="ECO:0000259" key="1">
    <source>
        <dbReference type="Pfam" id="PF00899"/>
    </source>
</evidence>
<dbReference type="AlphaFoldDB" id="A0A4Q2EJH9"/>
<protein>
    <submittedName>
        <fullName evidence="2">Adenylyltransferase</fullName>
    </submittedName>
</protein>
<dbReference type="SUPFAM" id="SSF69572">
    <property type="entry name" value="Activating enzymes of the ubiquitin-like proteins"/>
    <property type="match status" value="1"/>
</dbReference>
<evidence type="ECO:0000313" key="3">
    <source>
        <dbReference type="Proteomes" id="UP000290624"/>
    </source>
</evidence>
<dbReference type="PANTHER" id="PTHR10953:SF102">
    <property type="entry name" value="ADENYLYLTRANSFERASE AND SULFURTRANSFERASE MOCS3"/>
    <property type="match status" value="1"/>
</dbReference>
<sequence>MPLTPAQVQRYQRNIDVAGIGVEGQERLLGSSVLVIGAGGLGSAALPYLAAAGVGRIGIIDGDAVELTNMQRQVLHTDLGRNKAESAAERLGLLNPDVQVEIDTTYLTRARAEALFPHYDLVLDCTDTFDAKFMIADAAAAVDAPLVWASAVGMQGQCSVFGVPDADGIRLTLRDVIASEPSPQDYPRAVNVGVLGAMVGQIGALQATEALKILAGFGEPLVGRVMVLDAARGRWSVLPLRAARPRIRPSEQE</sequence>
<comment type="caution">
    <text evidence="2">The sequence shown here is derived from an EMBL/GenBank/DDBJ whole genome shotgun (WGS) entry which is preliminary data.</text>
</comment>
<evidence type="ECO:0000313" key="2">
    <source>
        <dbReference type="EMBL" id="RXW32842.1"/>
    </source>
</evidence>
<dbReference type="InterPro" id="IPR045886">
    <property type="entry name" value="ThiF/MoeB/HesA"/>
</dbReference>
<dbReference type="PANTHER" id="PTHR10953">
    <property type="entry name" value="UBIQUITIN-ACTIVATING ENZYME E1"/>
    <property type="match status" value="1"/>
</dbReference>
<keyword evidence="2" id="KW-0548">Nucleotidyltransferase</keyword>
<dbReference type="RefSeq" id="WP_129457710.1">
    <property type="nucleotide sequence ID" value="NZ_PPCV01000002.1"/>
</dbReference>
<reference evidence="2 3" key="1">
    <citation type="submission" date="2018-01" db="EMBL/GenBank/DDBJ databases">
        <title>Lactibacter flavus gen. nov., sp. nov., a novel bacterium of the family Propionibacteriaceae isolated from raw milk and dairy products.</title>
        <authorList>
            <person name="Wenning M."/>
            <person name="Breitenwieser F."/>
            <person name="Huptas C."/>
            <person name="von Neubeck M."/>
            <person name="Busse H.-J."/>
            <person name="Scherer S."/>
        </authorList>
    </citation>
    <scope>NUCLEOTIDE SEQUENCE [LARGE SCALE GENOMIC DNA]</scope>
    <source>
        <strain evidence="2 3">VG341</strain>
    </source>
</reference>
<gene>
    <name evidence="2" type="ORF">C1706_02850</name>
</gene>
<dbReference type="GO" id="GO:0008146">
    <property type="term" value="F:sulfotransferase activity"/>
    <property type="evidence" value="ECO:0007669"/>
    <property type="project" value="TreeGrafter"/>
</dbReference>
<dbReference type="InterPro" id="IPR000594">
    <property type="entry name" value="ThiF_NAD_FAD-bd"/>
</dbReference>
<dbReference type="CDD" id="cd00757">
    <property type="entry name" value="ThiF_MoeB_HesA_family"/>
    <property type="match status" value="1"/>
</dbReference>
<dbReference type="GO" id="GO:0008641">
    <property type="term" value="F:ubiquitin-like modifier activating enzyme activity"/>
    <property type="evidence" value="ECO:0007669"/>
    <property type="project" value="InterPro"/>
</dbReference>
<name>A0A4Q2EJH9_9ACTN</name>
<keyword evidence="3" id="KW-1185">Reference proteome</keyword>
<dbReference type="Gene3D" id="3.40.50.720">
    <property type="entry name" value="NAD(P)-binding Rossmann-like Domain"/>
    <property type="match status" value="1"/>
</dbReference>
<feature type="domain" description="THIF-type NAD/FAD binding fold" evidence="1">
    <location>
        <begin position="11"/>
        <end position="245"/>
    </location>
</feature>
<dbReference type="EMBL" id="PPCV01000002">
    <property type="protein sequence ID" value="RXW32842.1"/>
    <property type="molecule type" value="Genomic_DNA"/>
</dbReference>
<dbReference type="Proteomes" id="UP000290624">
    <property type="component" value="Unassembled WGS sequence"/>
</dbReference>
<dbReference type="GO" id="GO:0016779">
    <property type="term" value="F:nucleotidyltransferase activity"/>
    <property type="evidence" value="ECO:0007669"/>
    <property type="project" value="UniProtKB-KW"/>
</dbReference>
<dbReference type="InterPro" id="IPR035985">
    <property type="entry name" value="Ubiquitin-activating_enz"/>
</dbReference>
<dbReference type="OrthoDB" id="9804286at2"/>
<accession>A0A4Q2EJH9</accession>
<keyword evidence="2" id="KW-0808">Transferase</keyword>
<proteinExistence type="predicted"/>